<name>A0A4U8QCH0_9FIRM</name>
<gene>
    <name evidence="2" type="ORF">DSM106044_00304</name>
</gene>
<comment type="caution">
    <text evidence="2">The sequence shown here is derived from an EMBL/GenBank/DDBJ whole genome shotgun (WGS) entry which is preliminary data.</text>
</comment>
<dbReference type="OrthoDB" id="3239252at2"/>
<organism evidence="2 3">
    <name type="scientific">Robinsoniella peoriensis</name>
    <dbReference type="NCBI Taxonomy" id="180332"/>
    <lineage>
        <taxon>Bacteria</taxon>
        <taxon>Bacillati</taxon>
        <taxon>Bacillota</taxon>
        <taxon>Clostridia</taxon>
        <taxon>Lachnospirales</taxon>
        <taxon>Lachnospiraceae</taxon>
        <taxon>Robinsoniella</taxon>
    </lineage>
</organism>
<reference evidence="2 3" key="1">
    <citation type="journal article" date="2019" name="Anaerobe">
        <title>Detection of Robinsoniella peoriensis in multiple bone samples of a trauma patient.</title>
        <authorList>
            <person name="Schrottner P."/>
            <person name="Hartwich K."/>
            <person name="Bunk B."/>
            <person name="Schober I."/>
            <person name="Helbig S."/>
            <person name="Rudolph W.W."/>
            <person name="Gunzer F."/>
        </authorList>
    </citation>
    <scope>NUCLEOTIDE SEQUENCE [LARGE SCALE GENOMIC DNA]</scope>
    <source>
        <strain evidence="2 3">DSM 106044</strain>
    </source>
</reference>
<dbReference type="AlphaFoldDB" id="A0A4U8QCH0"/>
<evidence type="ECO:0000313" key="3">
    <source>
        <dbReference type="Proteomes" id="UP000306509"/>
    </source>
</evidence>
<evidence type="ECO:0000313" key="2">
    <source>
        <dbReference type="EMBL" id="TLD02805.1"/>
    </source>
</evidence>
<accession>A0A4U8QCH0</accession>
<feature type="transmembrane region" description="Helical" evidence="1">
    <location>
        <begin position="7"/>
        <end position="27"/>
    </location>
</feature>
<dbReference type="Proteomes" id="UP000306509">
    <property type="component" value="Unassembled WGS sequence"/>
</dbReference>
<dbReference type="STRING" id="180332.GCA_000797495_05562"/>
<keyword evidence="1" id="KW-0472">Membrane</keyword>
<keyword evidence="1" id="KW-1133">Transmembrane helix</keyword>
<dbReference type="RefSeq" id="WP_027294047.1">
    <property type="nucleotide sequence ID" value="NZ_CABMJZ010000063.1"/>
</dbReference>
<dbReference type="Pfam" id="PF21844">
    <property type="entry name" value="DUF6903"/>
    <property type="match status" value="1"/>
</dbReference>
<feature type="transmembrane region" description="Helical" evidence="1">
    <location>
        <begin position="33"/>
        <end position="54"/>
    </location>
</feature>
<protein>
    <submittedName>
        <fullName evidence="2">Uncharacterized protein</fullName>
    </submittedName>
</protein>
<dbReference type="EMBL" id="QGQD01000006">
    <property type="protein sequence ID" value="TLD02805.1"/>
    <property type="molecule type" value="Genomic_DNA"/>
</dbReference>
<proteinExistence type="predicted"/>
<keyword evidence="1" id="KW-0812">Transmembrane</keyword>
<dbReference type="InterPro" id="IPR054198">
    <property type="entry name" value="DUF6903"/>
</dbReference>
<evidence type="ECO:0000256" key="1">
    <source>
        <dbReference type="SAM" id="Phobius"/>
    </source>
</evidence>
<keyword evidence="3" id="KW-1185">Reference proteome</keyword>
<sequence>MNETTKKVITGIIVFIIFVVCVSLIVIGQKNVGAPWLCMMLVGLAGLVFLLWLYNRKYK</sequence>